<dbReference type="SUPFAM" id="SSF48498">
    <property type="entry name" value="Tetracyclin repressor-like, C-terminal domain"/>
    <property type="match status" value="1"/>
</dbReference>
<dbReference type="PANTHER" id="PTHR30055:SF226">
    <property type="entry name" value="HTH-TYPE TRANSCRIPTIONAL REGULATOR PKSA"/>
    <property type="match status" value="1"/>
</dbReference>
<keyword evidence="1 2" id="KW-0238">DNA-binding</keyword>
<evidence type="ECO:0000256" key="2">
    <source>
        <dbReference type="PROSITE-ProRule" id="PRU00335"/>
    </source>
</evidence>
<dbReference type="InterPro" id="IPR036271">
    <property type="entry name" value="Tet_transcr_reg_TetR-rel_C_sf"/>
</dbReference>
<evidence type="ECO:0000256" key="1">
    <source>
        <dbReference type="ARBA" id="ARBA00023125"/>
    </source>
</evidence>
<feature type="region of interest" description="Disordered" evidence="3">
    <location>
        <begin position="1"/>
        <end position="33"/>
    </location>
</feature>
<comment type="caution">
    <text evidence="5">The sequence shown here is derived from an EMBL/GenBank/DDBJ whole genome shotgun (WGS) entry which is preliminary data.</text>
</comment>
<sequence length="224" mass="24997">MSPRGGSPKGRAVIAASASQKERRGVGPMTPKGRERRTEILRAARTVFEERGFLETRVADIVAAADVAQGTFYTYFDSKEAVFAEVAQQVIETMMDDLHTDYVSDVEPVERIRRAMVRFVDAFRPNAVMIGLIEQVGTFTPEMRRLRLRLRESFVDRSARGIKRMQEDGIADPGVDPVMLAEVLGAMVDQTCYIWFFLGKPFDTESVVESLTTVWARGIGVKGA</sequence>
<dbReference type="Gene3D" id="1.10.10.60">
    <property type="entry name" value="Homeodomain-like"/>
    <property type="match status" value="1"/>
</dbReference>
<dbReference type="InterPro" id="IPR009057">
    <property type="entry name" value="Homeodomain-like_sf"/>
</dbReference>
<dbReference type="Proteomes" id="UP001156441">
    <property type="component" value="Unassembled WGS sequence"/>
</dbReference>
<dbReference type="InterPro" id="IPR001647">
    <property type="entry name" value="HTH_TetR"/>
</dbReference>
<dbReference type="Gene3D" id="1.10.357.10">
    <property type="entry name" value="Tetracycline Repressor, domain 2"/>
    <property type="match status" value="1"/>
</dbReference>
<dbReference type="InterPro" id="IPR049397">
    <property type="entry name" value="EthR_C"/>
</dbReference>
<gene>
    <name evidence="5" type="ORF">JT362_10370</name>
</gene>
<accession>A0ABT2J6N6</accession>
<dbReference type="Pfam" id="PF21313">
    <property type="entry name" value="EthR_C"/>
    <property type="match status" value="1"/>
</dbReference>
<feature type="domain" description="HTH tetR-type" evidence="4">
    <location>
        <begin position="34"/>
        <end position="94"/>
    </location>
</feature>
<keyword evidence="6" id="KW-1185">Reference proteome</keyword>
<dbReference type="EMBL" id="JAFFZE010000009">
    <property type="protein sequence ID" value="MCT2583521.1"/>
    <property type="molecule type" value="Genomic_DNA"/>
</dbReference>
<organism evidence="5 6">
    <name type="scientific">Actinophytocola gossypii</name>
    <dbReference type="NCBI Taxonomy" id="2812003"/>
    <lineage>
        <taxon>Bacteria</taxon>
        <taxon>Bacillati</taxon>
        <taxon>Actinomycetota</taxon>
        <taxon>Actinomycetes</taxon>
        <taxon>Pseudonocardiales</taxon>
        <taxon>Pseudonocardiaceae</taxon>
    </lineage>
</organism>
<evidence type="ECO:0000256" key="3">
    <source>
        <dbReference type="SAM" id="MobiDB-lite"/>
    </source>
</evidence>
<evidence type="ECO:0000313" key="6">
    <source>
        <dbReference type="Proteomes" id="UP001156441"/>
    </source>
</evidence>
<protein>
    <submittedName>
        <fullName evidence="5">TetR/AcrR family transcriptional regulator</fullName>
    </submittedName>
</protein>
<dbReference type="PANTHER" id="PTHR30055">
    <property type="entry name" value="HTH-TYPE TRANSCRIPTIONAL REGULATOR RUTR"/>
    <property type="match status" value="1"/>
</dbReference>
<dbReference type="Pfam" id="PF00440">
    <property type="entry name" value="TetR_N"/>
    <property type="match status" value="1"/>
</dbReference>
<evidence type="ECO:0000313" key="5">
    <source>
        <dbReference type="EMBL" id="MCT2583521.1"/>
    </source>
</evidence>
<dbReference type="InterPro" id="IPR050109">
    <property type="entry name" value="HTH-type_TetR-like_transc_reg"/>
</dbReference>
<dbReference type="RefSeq" id="WP_260190888.1">
    <property type="nucleotide sequence ID" value="NZ_JAFFZE010000009.1"/>
</dbReference>
<proteinExistence type="predicted"/>
<dbReference type="PRINTS" id="PR00455">
    <property type="entry name" value="HTHTETR"/>
</dbReference>
<reference evidence="5 6" key="1">
    <citation type="submission" date="2021-02" db="EMBL/GenBank/DDBJ databases">
        <title>Actinophytocola xerophila sp. nov., isolated from soil of cotton cropping field.</title>
        <authorList>
            <person name="Huang R."/>
            <person name="Chen X."/>
            <person name="Ge X."/>
            <person name="Liu W."/>
        </authorList>
    </citation>
    <scope>NUCLEOTIDE SEQUENCE [LARGE SCALE GENOMIC DNA]</scope>
    <source>
        <strain evidence="5 6">S1-96</strain>
    </source>
</reference>
<dbReference type="SUPFAM" id="SSF46689">
    <property type="entry name" value="Homeodomain-like"/>
    <property type="match status" value="1"/>
</dbReference>
<evidence type="ECO:0000259" key="4">
    <source>
        <dbReference type="PROSITE" id="PS50977"/>
    </source>
</evidence>
<feature type="DNA-binding region" description="H-T-H motif" evidence="2">
    <location>
        <begin position="57"/>
        <end position="76"/>
    </location>
</feature>
<dbReference type="PROSITE" id="PS50977">
    <property type="entry name" value="HTH_TETR_2"/>
    <property type="match status" value="1"/>
</dbReference>
<name>A0ABT2J6N6_9PSEU</name>